<evidence type="ECO:0000256" key="7">
    <source>
        <dbReference type="ARBA" id="ARBA00023170"/>
    </source>
</evidence>
<dbReference type="GO" id="GO:0046330">
    <property type="term" value="P:positive regulation of JNK cascade"/>
    <property type="evidence" value="ECO:0007669"/>
    <property type="project" value="InterPro"/>
</dbReference>
<feature type="transmembrane region" description="Helical" evidence="12">
    <location>
        <begin position="194"/>
        <end position="216"/>
    </location>
</feature>
<organism evidence="14 15">
    <name type="scientific">Cnephaeus nilssonii</name>
    <name type="common">Northern bat</name>
    <name type="synonym">Eptesicus nilssonii</name>
    <dbReference type="NCBI Taxonomy" id="3371016"/>
    <lineage>
        <taxon>Eukaryota</taxon>
        <taxon>Metazoa</taxon>
        <taxon>Chordata</taxon>
        <taxon>Craniata</taxon>
        <taxon>Vertebrata</taxon>
        <taxon>Euteleostomi</taxon>
        <taxon>Mammalia</taxon>
        <taxon>Eutheria</taxon>
        <taxon>Laurasiatheria</taxon>
        <taxon>Chiroptera</taxon>
        <taxon>Yangochiroptera</taxon>
        <taxon>Vespertilionidae</taxon>
        <taxon>Cnephaeus</taxon>
    </lineage>
</organism>
<dbReference type="InterPro" id="IPR047526">
    <property type="entry name" value="TNR19/27/EDAR"/>
</dbReference>
<feature type="repeat" description="TNFR-Cys" evidence="9">
    <location>
        <begin position="46"/>
        <end position="86"/>
    </location>
</feature>
<evidence type="ECO:0000313" key="14">
    <source>
        <dbReference type="EMBL" id="KAK1346820.1"/>
    </source>
</evidence>
<dbReference type="PANTHER" id="PTHR12120:SF8">
    <property type="entry name" value="TUMOR NECROSIS FACTOR RECEPTOR SUPERFAMILY MEMBER 27"/>
    <property type="match status" value="1"/>
</dbReference>
<dbReference type="EMBL" id="JAULJE010000001">
    <property type="protein sequence ID" value="KAK1346820.1"/>
    <property type="molecule type" value="Genomic_DNA"/>
</dbReference>
<keyword evidence="10" id="KW-0175">Coiled coil</keyword>
<dbReference type="AlphaFoldDB" id="A0AA40ICX2"/>
<keyword evidence="6" id="KW-1015">Disulfide bond</keyword>
<proteinExistence type="predicted"/>
<evidence type="ECO:0000256" key="8">
    <source>
        <dbReference type="ARBA" id="ARBA00023180"/>
    </source>
</evidence>
<evidence type="ECO:0000256" key="11">
    <source>
        <dbReference type="SAM" id="MobiDB-lite"/>
    </source>
</evidence>
<keyword evidence="2 12" id="KW-0812">Transmembrane</keyword>
<protein>
    <recommendedName>
        <fullName evidence="13">TNFR-Cys domain-containing protein</fullName>
    </recommendedName>
</protein>
<evidence type="ECO:0000256" key="3">
    <source>
        <dbReference type="ARBA" id="ARBA00022737"/>
    </source>
</evidence>
<feature type="compositionally biased region" description="Basic and acidic residues" evidence="11">
    <location>
        <begin position="331"/>
        <end position="344"/>
    </location>
</feature>
<dbReference type="PANTHER" id="PTHR12120">
    <property type="entry name" value="TNFR-CYS DOMAIN-CONTAINING PROTEIN"/>
    <property type="match status" value="1"/>
</dbReference>
<evidence type="ECO:0000256" key="10">
    <source>
        <dbReference type="SAM" id="Coils"/>
    </source>
</evidence>
<dbReference type="Proteomes" id="UP001177744">
    <property type="component" value="Unassembled WGS sequence"/>
</dbReference>
<keyword evidence="15" id="KW-1185">Reference proteome</keyword>
<evidence type="ECO:0000256" key="5">
    <source>
        <dbReference type="ARBA" id="ARBA00023136"/>
    </source>
</evidence>
<gene>
    <name evidence="14" type="ORF">QTO34_000680</name>
</gene>
<evidence type="ECO:0000256" key="6">
    <source>
        <dbReference type="ARBA" id="ARBA00023157"/>
    </source>
</evidence>
<keyword evidence="8" id="KW-0325">Glycoprotein</keyword>
<keyword evidence="5 12" id="KW-0472">Membrane</keyword>
<dbReference type="GO" id="GO:0005886">
    <property type="term" value="C:plasma membrane"/>
    <property type="evidence" value="ECO:0007669"/>
    <property type="project" value="InterPro"/>
</dbReference>
<feature type="region of interest" description="Disordered" evidence="11">
    <location>
        <begin position="322"/>
        <end position="354"/>
    </location>
</feature>
<sequence>MKNDIAAIKNTVESLKSRIEEDEDRISEIEDKDCGYGEGGDAYCTACPPRRYKSSWGHHRCQSCITCAVINCVQKANCIATSNAVCGDCLPRRARLLKAAYGLRKDKSKGIDCLITLQLFLALTTGSTKRHALEACRTESASRAQSRPPPLMFNVCIQFSSLFPSPTHWVAVRQGSAFQLSLVKADVPTVPPQVATLVLVISLLTVFTLAFLRLFFLYCKQFFNRHCQDGDLLQFEADKAAKEESLFPMPPGQETNPESPLSESIFETQPFNPILDDDRSSTRSFPTQESFTMASCTSERHSHWIHTPIKCTELDLQKFSSSDSYTGTETLRGHTAESSGERLKLNVPLEVPSP</sequence>
<keyword evidence="7" id="KW-0675">Receptor</keyword>
<evidence type="ECO:0000256" key="12">
    <source>
        <dbReference type="SAM" id="Phobius"/>
    </source>
</evidence>
<dbReference type="PRINTS" id="PR01973">
    <property type="entry name" value="TNFACTORR27"/>
</dbReference>
<name>A0AA40ICX2_CNENI</name>
<comment type="caution">
    <text evidence="14">The sequence shown here is derived from an EMBL/GenBank/DDBJ whole genome shotgun (WGS) entry which is preliminary data.</text>
</comment>
<dbReference type="InterPro" id="IPR022319">
    <property type="entry name" value="TNFR_27"/>
</dbReference>
<comment type="caution">
    <text evidence="9">Lacks conserved residue(s) required for the propagation of feature annotation.</text>
</comment>
<evidence type="ECO:0000256" key="2">
    <source>
        <dbReference type="ARBA" id="ARBA00022692"/>
    </source>
</evidence>
<accession>A0AA40ICX2</accession>
<feature type="coiled-coil region" evidence="10">
    <location>
        <begin position="5"/>
        <end position="32"/>
    </location>
</feature>
<evidence type="ECO:0000256" key="1">
    <source>
        <dbReference type="ARBA" id="ARBA00004167"/>
    </source>
</evidence>
<evidence type="ECO:0000259" key="13">
    <source>
        <dbReference type="PROSITE" id="PS50050"/>
    </source>
</evidence>
<dbReference type="PROSITE" id="PS00652">
    <property type="entry name" value="TNFR_NGFR_1"/>
    <property type="match status" value="1"/>
</dbReference>
<evidence type="ECO:0000313" key="15">
    <source>
        <dbReference type="Proteomes" id="UP001177744"/>
    </source>
</evidence>
<comment type="subcellular location">
    <subcellularLocation>
        <location evidence="1">Membrane</location>
        <topology evidence="1">Single-pass membrane protein</topology>
    </subcellularLocation>
</comment>
<evidence type="ECO:0000256" key="4">
    <source>
        <dbReference type="ARBA" id="ARBA00022989"/>
    </source>
</evidence>
<reference evidence="14" key="1">
    <citation type="submission" date="2023-06" db="EMBL/GenBank/DDBJ databases">
        <title>Reference genome for the Northern bat (Eptesicus nilssonii), a most northern bat species.</title>
        <authorList>
            <person name="Laine V.N."/>
            <person name="Pulliainen A.T."/>
            <person name="Lilley T.M."/>
        </authorList>
    </citation>
    <scope>NUCLEOTIDE SEQUENCE</scope>
    <source>
        <strain evidence="14">BLF_Eptnil</strain>
        <tissue evidence="14">Kidney</tissue>
    </source>
</reference>
<dbReference type="GO" id="GO:0005031">
    <property type="term" value="F:tumor necrosis factor receptor activity"/>
    <property type="evidence" value="ECO:0007669"/>
    <property type="project" value="InterPro"/>
</dbReference>
<dbReference type="GO" id="GO:0043123">
    <property type="term" value="P:positive regulation of canonical NF-kappaB signal transduction"/>
    <property type="evidence" value="ECO:0007669"/>
    <property type="project" value="InterPro"/>
</dbReference>
<dbReference type="Gene3D" id="2.10.50.10">
    <property type="entry name" value="Tumor Necrosis Factor Receptor, subunit A, domain 2"/>
    <property type="match status" value="1"/>
</dbReference>
<evidence type="ECO:0000256" key="9">
    <source>
        <dbReference type="PROSITE-ProRule" id="PRU00206"/>
    </source>
</evidence>
<feature type="domain" description="TNFR-Cys" evidence="13">
    <location>
        <begin position="46"/>
        <end position="86"/>
    </location>
</feature>
<keyword evidence="4 12" id="KW-1133">Transmembrane helix</keyword>
<keyword evidence="3" id="KW-0677">Repeat</keyword>
<dbReference type="InterPro" id="IPR001368">
    <property type="entry name" value="TNFR/NGFR_Cys_rich_reg"/>
</dbReference>
<dbReference type="PROSITE" id="PS50050">
    <property type="entry name" value="TNFR_NGFR_2"/>
    <property type="match status" value="1"/>
</dbReference>